<name>A0A6A5VAR7_9PLEO</name>
<dbReference type="SUPFAM" id="SSF51735">
    <property type="entry name" value="NAD(P)-binding Rossmann-fold domains"/>
    <property type="match status" value="1"/>
</dbReference>
<dbReference type="PANTHER" id="PTHR14097">
    <property type="entry name" value="OXIDOREDUCTASE HTATIP2"/>
    <property type="match status" value="1"/>
</dbReference>
<evidence type="ECO:0000313" key="2">
    <source>
        <dbReference type="Proteomes" id="UP000800036"/>
    </source>
</evidence>
<organism evidence="1 2">
    <name type="scientific">Bimuria novae-zelandiae CBS 107.79</name>
    <dbReference type="NCBI Taxonomy" id="1447943"/>
    <lineage>
        <taxon>Eukaryota</taxon>
        <taxon>Fungi</taxon>
        <taxon>Dikarya</taxon>
        <taxon>Ascomycota</taxon>
        <taxon>Pezizomycotina</taxon>
        <taxon>Dothideomycetes</taxon>
        <taxon>Pleosporomycetidae</taxon>
        <taxon>Pleosporales</taxon>
        <taxon>Massarineae</taxon>
        <taxon>Didymosphaeriaceae</taxon>
        <taxon>Bimuria</taxon>
    </lineage>
</organism>
<dbReference type="InterPro" id="IPR036291">
    <property type="entry name" value="NAD(P)-bd_dom_sf"/>
</dbReference>
<dbReference type="AlphaFoldDB" id="A0A6A5VAR7"/>
<dbReference type="Proteomes" id="UP000800036">
    <property type="component" value="Unassembled WGS sequence"/>
</dbReference>
<sequence>MVKLIVGGATGFVASEIIRQSLANPKVTAIYALARKPVAVPEGTAPGADTSKLKSLVVKDFEAYPEDVKAQLADADGAIWALAILPQKTRGMPFEEVKKINQTYTLAALKQIEEARAAKGQKGTFRFLYISGPDTPRTPDGPTPPVFKEYIRLKGRIEVDCLEFAEKHRASGWETAAAKPGLVMPNPPGLLMTVVGAVAGLIAGKIGIRELAAAMVDQVSNGFEKEPLENVDLARIGKTTLDKQQVGP</sequence>
<reference evidence="1" key="1">
    <citation type="journal article" date="2020" name="Stud. Mycol.">
        <title>101 Dothideomycetes genomes: a test case for predicting lifestyles and emergence of pathogens.</title>
        <authorList>
            <person name="Haridas S."/>
            <person name="Albert R."/>
            <person name="Binder M."/>
            <person name="Bloem J."/>
            <person name="Labutti K."/>
            <person name="Salamov A."/>
            <person name="Andreopoulos B."/>
            <person name="Baker S."/>
            <person name="Barry K."/>
            <person name="Bills G."/>
            <person name="Bluhm B."/>
            <person name="Cannon C."/>
            <person name="Castanera R."/>
            <person name="Culley D."/>
            <person name="Daum C."/>
            <person name="Ezra D."/>
            <person name="Gonzalez J."/>
            <person name="Henrissat B."/>
            <person name="Kuo A."/>
            <person name="Liang C."/>
            <person name="Lipzen A."/>
            <person name="Lutzoni F."/>
            <person name="Magnuson J."/>
            <person name="Mondo S."/>
            <person name="Nolan M."/>
            <person name="Ohm R."/>
            <person name="Pangilinan J."/>
            <person name="Park H.-J."/>
            <person name="Ramirez L."/>
            <person name="Alfaro M."/>
            <person name="Sun H."/>
            <person name="Tritt A."/>
            <person name="Yoshinaga Y."/>
            <person name="Zwiers L.-H."/>
            <person name="Turgeon B."/>
            <person name="Goodwin S."/>
            <person name="Spatafora J."/>
            <person name="Crous P."/>
            <person name="Grigoriev I."/>
        </authorList>
    </citation>
    <scope>NUCLEOTIDE SEQUENCE</scope>
    <source>
        <strain evidence="1">CBS 107.79</strain>
    </source>
</reference>
<evidence type="ECO:0000313" key="1">
    <source>
        <dbReference type="EMBL" id="KAF1970377.1"/>
    </source>
</evidence>
<dbReference type="PANTHER" id="PTHR14097:SF8">
    <property type="entry name" value="NAD(P)-BINDING DOMAIN-CONTAINING PROTEIN"/>
    <property type="match status" value="1"/>
</dbReference>
<protein>
    <recommendedName>
        <fullName evidence="3">NAD(P)-binding domain-containing protein</fullName>
    </recommendedName>
</protein>
<dbReference type="Gene3D" id="3.40.50.720">
    <property type="entry name" value="NAD(P)-binding Rossmann-like Domain"/>
    <property type="match status" value="1"/>
</dbReference>
<dbReference type="EMBL" id="ML976701">
    <property type="protein sequence ID" value="KAF1970377.1"/>
    <property type="molecule type" value="Genomic_DNA"/>
</dbReference>
<keyword evidence="2" id="KW-1185">Reference proteome</keyword>
<proteinExistence type="predicted"/>
<evidence type="ECO:0008006" key="3">
    <source>
        <dbReference type="Google" id="ProtNLM"/>
    </source>
</evidence>
<dbReference type="OrthoDB" id="3535423at2759"/>
<accession>A0A6A5VAR7</accession>
<gene>
    <name evidence="1" type="ORF">BU23DRAFT_474019</name>
</gene>